<dbReference type="AlphaFoldDB" id="A0A7U6GGI6"/>
<dbReference type="KEGG" id="tbn:TBH_C0237"/>
<protein>
    <submittedName>
        <fullName evidence="2">Uncharacterized protein</fullName>
    </submittedName>
</protein>
<proteinExistence type="predicted"/>
<accession>A0A7U6GGI6</accession>
<keyword evidence="3" id="KW-1185">Reference proteome</keyword>
<dbReference type="OrthoDB" id="9255594at2"/>
<dbReference type="Proteomes" id="UP000031631">
    <property type="component" value="Chromosome"/>
</dbReference>
<evidence type="ECO:0000313" key="3">
    <source>
        <dbReference type="Proteomes" id="UP000031631"/>
    </source>
</evidence>
<name>A0A7U6GGI6_9GAMM</name>
<dbReference type="RefSeq" id="WP_144375110.1">
    <property type="nucleotide sequence ID" value="NZ_AP012273.1"/>
</dbReference>
<evidence type="ECO:0000256" key="1">
    <source>
        <dbReference type="SAM" id="MobiDB-lite"/>
    </source>
</evidence>
<organism evidence="2 3">
    <name type="scientific">Thiolapillus brandeum</name>
    <dbReference type="NCBI Taxonomy" id="1076588"/>
    <lineage>
        <taxon>Bacteria</taxon>
        <taxon>Pseudomonadati</taxon>
        <taxon>Pseudomonadota</taxon>
        <taxon>Gammaproteobacteria</taxon>
        <taxon>Chromatiales</taxon>
        <taxon>Sedimenticolaceae</taxon>
        <taxon>Thiolapillus</taxon>
    </lineage>
</organism>
<sequence length="695" mass="80832">MDDSRGNLAFLAWVDVIERIDTLLLEIRHIQANIIYVLRCPRLYDVLQEEENKLWPPPPRDSENPSSLPDSENEGEGNNCWSDVLRLSIDSALKESCHWVKAYPTLEEQLVLHGNIIWNADQKRHYHKLRSLQLLKSNLLHDKVHLCWWAVRLFDIENLSKVIPSGDRRKKEASKYAHFMLFRSAVLAKIRENVRWLGDLQDQFENDQDLGRQDHPRPSFARRREQGIYTTFLAERARDIASDLHSLVGRFLGDSSDQNSLTMHRWIHNYSSEGSVCQNDFRVAMRHNKTDSTDAEDHLDRINFINTSYWMPERPDLQSVIAHESAHQVIHERLFQFRDVWNEGNDAFSRLARELVYAMELFSGDDGKGQTYQRHRPTITVIEISSDLLATAVKGHAYVYALFLEIFGHGMEVMFDAPVDRYELAMADHLNCYSGVLANDREWYYRLRIVCAWITAIHHIDKPSRIDKMLVDGIEALLEDSLDYISGLDVTHPESKAYWKTLTDRLCDIVRKSEAAAQTKKWRKDRSDDCPNGGRHSVYYKKHSRPIPSELRNYIFRYFRIKKGDLHDGSFDKVYLGRTFTSEGGKDIGDRPLFQHLYDVPWQSSMLKAIDFTELLGKNDLNKWMWNIHYDLALGREAYQMAIEFELWTTKTASIRARKVCKLIDEVGLSTTFNGLLDSSSASGFTSYARNWCTE</sequence>
<dbReference type="EMBL" id="AP012273">
    <property type="protein sequence ID" value="BAO43183.1"/>
    <property type="molecule type" value="Genomic_DNA"/>
</dbReference>
<feature type="region of interest" description="Disordered" evidence="1">
    <location>
        <begin position="54"/>
        <end position="77"/>
    </location>
</feature>
<reference evidence="2 3" key="1">
    <citation type="journal article" date="2014" name="PLoS ONE">
        <title>Physiological and genomic features of a novel sulfur-oxidizing gammaproteobacterium belonging to a previously uncultivated symbiotic lineage isolated from a hydrothermal vent.</title>
        <authorList>
            <person name="Nunoura T."/>
            <person name="Takaki Y."/>
            <person name="Kazama H."/>
            <person name="Kakuta J."/>
            <person name="Shimamura S."/>
            <person name="Makita H."/>
            <person name="Hirai M."/>
            <person name="Miyazaki M."/>
            <person name="Takai K."/>
        </authorList>
    </citation>
    <scope>NUCLEOTIDE SEQUENCE [LARGE SCALE GENOMIC DNA]</scope>
    <source>
        <strain evidence="2 3">Hiromi1</strain>
    </source>
</reference>
<gene>
    <name evidence="2" type="ORF">TBH_C0237</name>
</gene>
<evidence type="ECO:0000313" key="2">
    <source>
        <dbReference type="EMBL" id="BAO43183.1"/>
    </source>
</evidence>